<sequence length="134" mass="14573">MTGAMPKPARAEIARHLERYREWERRMLAAPDDPRVRDGFQNEGRILRTLMGKRCAREAAQAAERRLRAADVAPTPRIAPARTLPLTAERSRAATAPQHASPRTKTAGRATAASRRGTRAPSGATHHGEPAPAG</sequence>
<dbReference type="Proteomes" id="UP000198614">
    <property type="component" value="Unassembled WGS sequence"/>
</dbReference>
<reference evidence="2 3" key="1">
    <citation type="submission" date="2016-10" db="EMBL/GenBank/DDBJ databases">
        <authorList>
            <person name="de Groot N.N."/>
        </authorList>
    </citation>
    <scope>NUCLEOTIDE SEQUENCE [LARGE SCALE GENOMIC DNA]</scope>
    <source>
        <strain evidence="2 3">CGMCC 4.1859</strain>
    </source>
</reference>
<feature type="compositionally biased region" description="Low complexity" evidence="1">
    <location>
        <begin position="103"/>
        <end position="124"/>
    </location>
</feature>
<protein>
    <submittedName>
        <fullName evidence="2">Uncharacterized protein</fullName>
    </submittedName>
</protein>
<evidence type="ECO:0000256" key="1">
    <source>
        <dbReference type="SAM" id="MobiDB-lite"/>
    </source>
</evidence>
<feature type="region of interest" description="Disordered" evidence="1">
    <location>
        <begin position="62"/>
        <end position="134"/>
    </location>
</feature>
<dbReference type="InterPro" id="IPR033457">
    <property type="entry name" value="DUF5133"/>
</dbReference>
<proteinExistence type="predicted"/>
<dbReference type="EMBL" id="FNAX01000034">
    <property type="protein sequence ID" value="SDG87461.1"/>
    <property type="molecule type" value="Genomic_DNA"/>
</dbReference>
<dbReference type="AlphaFoldDB" id="A0A1G7XTJ8"/>
<gene>
    <name evidence="2" type="ORF">SAMN05216260_1342</name>
</gene>
<organism evidence="2 3">
    <name type="scientific">Streptomyces griseoaurantiacus</name>
    <dbReference type="NCBI Taxonomy" id="68213"/>
    <lineage>
        <taxon>Bacteria</taxon>
        <taxon>Bacillati</taxon>
        <taxon>Actinomycetota</taxon>
        <taxon>Actinomycetes</taxon>
        <taxon>Kitasatosporales</taxon>
        <taxon>Streptomycetaceae</taxon>
        <taxon>Streptomyces</taxon>
        <taxon>Streptomyces aurantiacus group</taxon>
    </lineage>
</organism>
<name>A0A1G7XTJ8_9ACTN</name>
<accession>A0A1G7XTJ8</accession>
<evidence type="ECO:0000313" key="2">
    <source>
        <dbReference type="EMBL" id="SDG87461.1"/>
    </source>
</evidence>
<evidence type="ECO:0000313" key="3">
    <source>
        <dbReference type="Proteomes" id="UP000198614"/>
    </source>
</evidence>
<dbReference type="Pfam" id="PF17196">
    <property type="entry name" value="DUF5133"/>
    <property type="match status" value="1"/>
</dbReference>